<organism evidence="2 3">
    <name type="scientific">Glossina brevipalpis</name>
    <dbReference type="NCBI Taxonomy" id="37001"/>
    <lineage>
        <taxon>Eukaryota</taxon>
        <taxon>Metazoa</taxon>
        <taxon>Ecdysozoa</taxon>
        <taxon>Arthropoda</taxon>
        <taxon>Hexapoda</taxon>
        <taxon>Insecta</taxon>
        <taxon>Pterygota</taxon>
        <taxon>Neoptera</taxon>
        <taxon>Endopterygota</taxon>
        <taxon>Diptera</taxon>
        <taxon>Brachycera</taxon>
        <taxon>Muscomorpha</taxon>
        <taxon>Hippoboscoidea</taxon>
        <taxon>Glossinidae</taxon>
        <taxon>Glossina</taxon>
    </lineage>
</organism>
<sequence>MARFIEFYRFPNSDESEIEKKILTQPRILAYFKSDYENISKAQNVKYFHLPQHYDYPLDLNAGFSKHTFRVSKGNSSSLGTMLSWLMTSENNNYLDMAPNRIKIYTKRFSLHKLLIKPLTFRYQNNYPRTILFSRFKGALYMSESRINPEVDDTKISFFHHQGLINHLFSDSSEPSDENVIHKCIYRTNLDRYDIIYSGAANGIIADKEFTEM</sequence>
<dbReference type="AlphaFoldDB" id="A0A1A9W291"/>
<dbReference type="STRING" id="37001.A0A1A9W291"/>
<name>A0A1A9W291_9MUSC</name>
<evidence type="ECO:0000313" key="3">
    <source>
        <dbReference type="Proteomes" id="UP000091820"/>
    </source>
</evidence>
<dbReference type="InterPro" id="IPR013961">
    <property type="entry name" value="RAI1"/>
</dbReference>
<protein>
    <recommendedName>
        <fullName evidence="1">RAI1-like domain-containing protein</fullName>
    </recommendedName>
</protein>
<feature type="domain" description="RAI1-like" evidence="1">
    <location>
        <begin position="25"/>
        <end position="146"/>
    </location>
</feature>
<dbReference type="EnsemblMetazoa" id="GBRI003779-RA">
    <property type="protein sequence ID" value="GBRI003779-PA"/>
    <property type="gene ID" value="GBRI003779"/>
</dbReference>
<evidence type="ECO:0000259" key="1">
    <source>
        <dbReference type="Pfam" id="PF08652"/>
    </source>
</evidence>
<evidence type="ECO:0000313" key="2">
    <source>
        <dbReference type="EnsemblMetazoa" id="GBRI003779-PA"/>
    </source>
</evidence>
<dbReference type="VEuPathDB" id="VectorBase:GBRI003779"/>
<proteinExistence type="predicted"/>
<reference evidence="3" key="1">
    <citation type="submission" date="2014-03" db="EMBL/GenBank/DDBJ databases">
        <authorList>
            <person name="Aksoy S."/>
            <person name="Warren W."/>
            <person name="Wilson R.K."/>
        </authorList>
    </citation>
    <scope>NUCLEOTIDE SEQUENCE [LARGE SCALE GENOMIC DNA]</scope>
    <source>
        <strain evidence="3">IAEA</strain>
    </source>
</reference>
<dbReference type="Proteomes" id="UP000091820">
    <property type="component" value="Unassembled WGS sequence"/>
</dbReference>
<keyword evidence="3" id="KW-1185">Reference proteome</keyword>
<accession>A0A1A9W291</accession>
<reference evidence="2" key="2">
    <citation type="submission" date="2020-05" db="UniProtKB">
        <authorList>
            <consortium name="EnsemblMetazoa"/>
        </authorList>
    </citation>
    <scope>IDENTIFICATION</scope>
    <source>
        <strain evidence="2">IAEA</strain>
    </source>
</reference>
<dbReference type="Pfam" id="PF08652">
    <property type="entry name" value="RAI1"/>
    <property type="match status" value="1"/>
</dbReference>